<dbReference type="Gene3D" id="3.40.30.10">
    <property type="entry name" value="Glutaredoxin"/>
    <property type="match status" value="1"/>
</dbReference>
<evidence type="ECO:0000313" key="3">
    <source>
        <dbReference type="Proteomes" id="UP001465153"/>
    </source>
</evidence>
<gene>
    <name evidence="2" type="ORF">NBRC116591_26120</name>
</gene>
<evidence type="ECO:0000259" key="1">
    <source>
        <dbReference type="Pfam" id="PF03190"/>
    </source>
</evidence>
<comment type="caution">
    <text evidence="2">The sequence shown here is derived from an EMBL/GenBank/DDBJ whole genome shotgun (WGS) entry which is preliminary data.</text>
</comment>
<organism evidence="2 3">
    <name type="scientific">Sessilibacter corallicola</name>
    <dbReference type="NCBI Taxonomy" id="2904075"/>
    <lineage>
        <taxon>Bacteria</taxon>
        <taxon>Pseudomonadati</taxon>
        <taxon>Pseudomonadota</taxon>
        <taxon>Gammaproteobacteria</taxon>
        <taxon>Cellvibrionales</taxon>
        <taxon>Cellvibrionaceae</taxon>
        <taxon>Sessilibacter</taxon>
    </lineage>
</organism>
<evidence type="ECO:0000313" key="2">
    <source>
        <dbReference type="EMBL" id="GAA6168801.1"/>
    </source>
</evidence>
<dbReference type="Pfam" id="PF03190">
    <property type="entry name" value="Thioredox_DsbH"/>
    <property type="match status" value="1"/>
</dbReference>
<dbReference type="PIRSF" id="PIRSF006402">
    <property type="entry name" value="UCP006402_thioredoxin"/>
    <property type="match status" value="1"/>
</dbReference>
<dbReference type="InterPro" id="IPR024705">
    <property type="entry name" value="Ssp411"/>
</dbReference>
<dbReference type="EMBL" id="BAABWN010000008">
    <property type="protein sequence ID" value="GAA6168801.1"/>
    <property type="molecule type" value="Genomic_DNA"/>
</dbReference>
<dbReference type="RefSeq" id="WP_233088316.1">
    <property type="nucleotide sequence ID" value="NZ_BAABWN010000008.1"/>
</dbReference>
<dbReference type="InterPro" id="IPR036249">
    <property type="entry name" value="Thioredoxin-like_sf"/>
</dbReference>
<dbReference type="SUPFAM" id="SSF52833">
    <property type="entry name" value="Thioredoxin-like"/>
    <property type="match status" value="1"/>
</dbReference>
<dbReference type="Proteomes" id="UP001465153">
    <property type="component" value="Unassembled WGS sequence"/>
</dbReference>
<reference evidence="2 3" key="1">
    <citation type="submission" date="2024-04" db="EMBL/GenBank/DDBJ databases">
        <title>Draft genome sequence of Sessilibacter corallicola NBRC 116591.</title>
        <authorList>
            <person name="Miyakawa T."/>
            <person name="Kusuya Y."/>
            <person name="Miura T."/>
        </authorList>
    </citation>
    <scope>NUCLEOTIDE SEQUENCE [LARGE SCALE GENOMIC DNA]</scope>
    <source>
        <strain evidence="2 3">KU-00831-HH</strain>
    </source>
</reference>
<dbReference type="SUPFAM" id="SSF48208">
    <property type="entry name" value="Six-hairpin glycosidases"/>
    <property type="match status" value="1"/>
</dbReference>
<dbReference type="InterPro" id="IPR004879">
    <property type="entry name" value="Ssp411-like_TRX"/>
</dbReference>
<dbReference type="PANTHER" id="PTHR42899:SF1">
    <property type="entry name" value="SPERMATOGENESIS-ASSOCIATED PROTEIN 20"/>
    <property type="match status" value="1"/>
</dbReference>
<proteinExistence type="predicted"/>
<dbReference type="CDD" id="cd02955">
    <property type="entry name" value="SSP411"/>
    <property type="match status" value="1"/>
</dbReference>
<dbReference type="InterPro" id="IPR008928">
    <property type="entry name" value="6-hairpin_glycosidase_sf"/>
</dbReference>
<name>A0ABQ0AAX3_9GAMM</name>
<protein>
    <submittedName>
        <fullName evidence="2">Thioredoxin domain-containing protein</fullName>
    </submittedName>
</protein>
<feature type="domain" description="Spermatogenesis-associated protein 20-like TRX" evidence="1">
    <location>
        <begin position="6"/>
        <end position="163"/>
    </location>
</feature>
<keyword evidence="3" id="KW-1185">Reference proteome</keyword>
<dbReference type="PANTHER" id="PTHR42899">
    <property type="entry name" value="SPERMATOGENESIS-ASSOCIATED PROTEIN 20"/>
    <property type="match status" value="1"/>
</dbReference>
<accession>A0ABQ0AAX3</accession>
<sequence>MNPYANILAEESSPYLLQHKDNPVHWQTWSNATLEAARLSNKPIFLSVGYSTNHWCRVMANETFSSPAIARELNENFVCIKVDREERPDIDDIYQTGHQLLCGQPGGWPLTVFLCPQTLYPFVVGTYYPPASNTVQLGFADLLQRVMNFYHGDSEQYRSMIQQVRLGYDQLDNHLQHPVSSDLFNLEPAQIAVRNLLQEADPQHGGFGDAPKFALSFQLQRLMLAGREETLLGDRARHHLHLTLTMMARGGIRDVLAGGFFRYSTDSSWSIPHFEKMLYDNAGLLAIYAEASKTFKSQLFAKTAQGIASWMVADMGNGYGAFFSALDSDSERGEGGYYCWQTEELQQLLNNIEYRVMSILCRWEGMPNFLGLWHLQVVGRVNDVVEELGIEVKSVHQIYRRALSRMLTARRRRPSPERDHKILCSSNALAVRGLAIAGRLLQDETMVNAAIDCLDFISHNLWIDGRLYATWQEGEAKILGFLDDYVYLMDAILESLETHWRDQDYRLIIELADIVLNNFSDPDSGALFFSSDEHEQLIYRSKPIYDRVTPAGNGIAAKVFARLGNLSSEQRYLDKAEMILSALWPSIELQPQLHDSLLQALVELKFPLVQVMLTGPDAGIWREQLVSKFINRVHCYAVVDEVDPEEESDTLEPTRALLCIGSDQQDEIETYDVLEHAISIALAAQPLTTGERVQ</sequence>